<dbReference type="Proteomes" id="UP000324767">
    <property type="component" value="Unassembled WGS sequence"/>
</dbReference>
<gene>
    <name evidence="4" type="ORF">FRX48_05319</name>
</gene>
<feature type="domain" description="NmrA-like" evidence="3">
    <location>
        <begin position="14"/>
        <end position="119"/>
    </location>
</feature>
<keyword evidence="1" id="KW-0521">NADP</keyword>
<comment type="caution">
    <text evidence="4">The sequence shown here is derived from an EMBL/GenBank/DDBJ whole genome shotgun (WGS) entry which is preliminary data.</text>
</comment>
<dbReference type="PANTHER" id="PTHR47706:SF9">
    <property type="entry name" value="NMRA-LIKE DOMAIN-CONTAINING PROTEIN-RELATED"/>
    <property type="match status" value="1"/>
</dbReference>
<dbReference type="CDD" id="cd05259">
    <property type="entry name" value="PCBER_SDR_a"/>
    <property type="match status" value="1"/>
</dbReference>
<keyword evidence="2" id="KW-0560">Oxidoreductase</keyword>
<evidence type="ECO:0000256" key="2">
    <source>
        <dbReference type="ARBA" id="ARBA00023002"/>
    </source>
</evidence>
<dbReference type="SUPFAM" id="SSF51735">
    <property type="entry name" value="NAD(P)-binding Rossmann-fold domains"/>
    <property type="match status" value="1"/>
</dbReference>
<dbReference type="OrthoDB" id="9974981at2759"/>
<dbReference type="InterPro" id="IPR045312">
    <property type="entry name" value="PCBER-like"/>
</dbReference>
<dbReference type="InterPro" id="IPR008030">
    <property type="entry name" value="NmrA-like"/>
</dbReference>
<organism evidence="4 5">
    <name type="scientific">Lasallia pustulata</name>
    <dbReference type="NCBI Taxonomy" id="136370"/>
    <lineage>
        <taxon>Eukaryota</taxon>
        <taxon>Fungi</taxon>
        <taxon>Dikarya</taxon>
        <taxon>Ascomycota</taxon>
        <taxon>Pezizomycotina</taxon>
        <taxon>Lecanoromycetes</taxon>
        <taxon>OSLEUM clade</taxon>
        <taxon>Umbilicariomycetidae</taxon>
        <taxon>Umbilicariales</taxon>
        <taxon>Umbilicariaceae</taxon>
        <taxon>Lasallia</taxon>
    </lineage>
</organism>
<protein>
    <recommendedName>
        <fullName evidence="3">NmrA-like domain-containing protein</fullName>
    </recommendedName>
</protein>
<dbReference type="Pfam" id="PF05368">
    <property type="entry name" value="NmrA"/>
    <property type="match status" value="1"/>
</dbReference>
<dbReference type="InterPro" id="IPR051609">
    <property type="entry name" value="NmrA/Isoflavone_reductase-like"/>
</dbReference>
<dbReference type="Gene3D" id="3.40.50.720">
    <property type="entry name" value="NAD(P)-binding Rossmann-like Domain"/>
    <property type="match status" value="1"/>
</dbReference>
<evidence type="ECO:0000313" key="5">
    <source>
        <dbReference type="Proteomes" id="UP000324767"/>
    </source>
</evidence>
<dbReference type="Gene3D" id="3.90.25.10">
    <property type="entry name" value="UDP-galactose 4-epimerase, domain 1"/>
    <property type="match status" value="1"/>
</dbReference>
<dbReference type="PANTHER" id="PTHR47706">
    <property type="entry name" value="NMRA-LIKE FAMILY PROTEIN"/>
    <property type="match status" value="1"/>
</dbReference>
<dbReference type="EMBL" id="VXIT01000008">
    <property type="protein sequence ID" value="KAA6411008.1"/>
    <property type="molecule type" value="Genomic_DNA"/>
</dbReference>
<evidence type="ECO:0000313" key="4">
    <source>
        <dbReference type="EMBL" id="KAA6411008.1"/>
    </source>
</evidence>
<dbReference type="GO" id="GO:0016491">
    <property type="term" value="F:oxidoreductase activity"/>
    <property type="evidence" value="ECO:0007669"/>
    <property type="project" value="UniProtKB-KW"/>
</dbReference>
<accession>A0A5M8PQQ5</accession>
<proteinExistence type="predicted"/>
<sequence>MSATRPITIMSYIQKVIVAGTGGSIGPAITSALHAANFTVSVLFRKSSTSTYPSYVNVLNTDYSPPSLLKAFQGQDAVVGAVGSMGTLEQIKMIDAAAEVGVKRFISSDVCHLVKESEENKNLTWTYVASGFFLDWALLEFPAFGFVMKAKTATIYDSGTAPVTGTTRASVGTAIANVLKHLAETANRTVRTCTAVVTQNDILLAFEEATEAKWNVTKADIKDVLADAKEALKKQ</sequence>
<evidence type="ECO:0000259" key="3">
    <source>
        <dbReference type="Pfam" id="PF05368"/>
    </source>
</evidence>
<name>A0A5M8PQQ5_9LECA</name>
<dbReference type="AlphaFoldDB" id="A0A5M8PQQ5"/>
<evidence type="ECO:0000256" key="1">
    <source>
        <dbReference type="ARBA" id="ARBA00022857"/>
    </source>
</evidence>
<reference evidence="4 5" key="1">
    <citation type="submission" date="2019-09" db="EMBL/GenBank/DDBJ databases">
        <title>The hologenome of the rock-dwelling lichen Lasallia pustulata.</title>
        <authorList>
            <person name="Greshake Tzovaras B."/>
            <person name="Segers F."/>
            <person name="Bicker A."/>
            <person name="Dal Grande F."/>
            <person name="Otte J."/>
            <person name="Hankeln T."/>
            <person name="Schmitt I."/>
            <person name="Ebersberger I."/>
        </authorList>
    </citation>
    <scope>NUCLEOTIDE SEQUENCE [LARGE SCALE GENOMIC DNA]</scope>
    <source>
        <strain evidence="4">A1-1</strain>
    </source>
</reference>
<dbReference type="InterPro" id="IPR036291">
    <property type="entry name" value="NAD(P)-bd_dom_sf"/>
</dbReference>